<proteinExistence type="predicted"/>
<reference evidence="1" key="1">
    <citation type="submission" date="2022-03" db="EMBL/GenBank/DDBJ databases">
        <title>Sea Food Isolates.</title>
        <authorList>
            <person name="Li c."/>
        </authorList>
    </citation>
    <scope>NUCLEOTIDE SEQUENCE</scope>
    <source>
        <strain evidence="1">19MO02SH05</strain>
    </source>
</reference>
<protein>
    <submittedName>
        <fullName evidence="1">Uncharacterized protein</fullName>
    </submittedName>
</protein>
<evidence type="ECO:0000313" key="1">
    <source>
        <dbReference type="EMBL" id="XAG61357.1"/>
    </source>
</evidence>
<organism evidence="1">
    <name type="scientific">bacterium 19MO02SH05</name>
    <dbReference type="NCBI Taxonomy" id="2920696"/>
    <lineage>
        <taxon>Bacteria</taxon>
    </lineage>
</organism>
<name>A0AAU6TIC9_UNCXX</name>
<accession>A0AAU6TIC9</accession>
<dbReference type="EMBL" id="CP095342">
    <property type="protein sequence ID" value="XAG61357.1"/>
    <property type="molecule type" value="Genomic_DNA"/>
</dbReference>
<sequence>MEELKLGFNSHDIPVTLVNNTSPNDSCASFYFCQGGEYYLLWVEHQNVEYRERDDLPRYAISCAINEGDDENPEIYSDTSKNDIFRADDVKDLIAYLHS</sequence>
<gene>
    <name evidence="1" type="ORF">MRL64_00665</name>
</gene>
<dbReference type="AlphaFoldDB" id="A0AAU6TIC9"/>